<comment type="similarity">
    <text evidence="4 12">Belongs to the glycosyl hydrolase 30 family.</text>
</comment>
<protein>
    <recommendedName>
        <fullName evidence="5 12">Glucosylceramidase</fullName>
        <ecNumber evidence="5 12">3.2.1.45</ecNumber>
    </recommendedName>
</protein>
<keyword evidence="6 13" id="KW-0732">Signal</keyword>
<evidence type="ECO:0000256" key="4">
    <source>
        <dbReference type="ARBA" id="ARBA00005382"/>
    </source>
</evidence>
<evidence type="ECO:0000256" key="13">
    <source>
        <dbReference type="SAM" id="SignalP"/>
    </source>
</evidence>
<dbReference type="AlphaFoldDB" id="A0A1I7XHV7"/>
<dbReference type="GO" id="GO:0004348">
    <property type="term" value="F:glucosylceramidase activity"/>
    <property type="evidence" value="ECO:0007669"/>
    <property type="project" value="UniProtKB-EC"/>
</dbReference>
<keyword evidence="7 12" id="KW-0378">Hydrolase</keyword>
<dbReference type="WBParaSite" id="Hba_17075">
    <property type="protein sequence ID" value="Hba_17075"/>
    <property type="gene ID" value="Hba_17075"/>
</dbReference>
<evidence type="ECO:0000256" key="8">
    <source>
        <dbReference type="ARBA" id="ARBA00022919"/>
    </source>
</evidence>
<comment type="catalytic activity">
    <reaction evidence="10">
        <text>a beta-D-glucosylceramide + H2O = an N-acyl-sphingoid base + D-glucose</text>
        <dbReference type="Rhea" id="RHEA:81447"/>
        <dbReference type="ChEBI" id="CHEBI:4167"/>
        <dbReference type="ChEBI" id="CHEBI:15377"/>
        <dbReference type="ChEBI" id="CHEBI:83264"/>
        <dbReference type="ChEBI" id="CHEBI:83273"/>
    </reaction>
    <physiologicalReaction direction="left-to-right" evidence="10">
        <dbReference type="Rhea" id="RHEA:81448"/>
    </physiologicalReaction>
</comment>
<evidence type="ECO:0000313" key="16">
    <source>
        <dbReference type="Proteomes" id="UP000095283"/>
    </source>
</evidence>
<dbReference type="GO" id="GO:0010605">
    <property type="term" value="P:negative regulation of macromolecule metabolic process"/>
    <property type="evidence" value="ECO:0007669"/>
    <property type="project" value="UniProtKB-ARBA"/>
</dbReference>
<comment type="pathway">
    <text evidence="2">Lipid metabolism; sphingolipid metabolism.</text>
</comment>
<dbReference type="SUPFAM" id="SSF51445">
    <property type="entry name" value="(Trans)glycosidases"/>
    <property type="match status" value="1"/>
</dbReference>
<evidence type="ECO:0000256" key="5">
    <source>
        <dbReference type="ARBA" id="ARBA00012658"/>
    </source>
</evidence>
<comment type="catalytic activity">
    <reaction evidence="1">
        <text>a beta-D-glucosyl-(1&lt;-&gt;1')-N-acylsphing-4-enine + H2O = an N-acylsphing-4-enine + D-glucose</text>
        <dbReference type="Rhea" id="RHEA:13269"/>
        <dbReference type="ChEBI" id="CHEBI:4167"/>
        <dbReference type="ChEBI" id="CHEBI:15377"/>
        <dbReference type="ChEBI" id="CHEBI:22801"/>
        <dbReference type="ChEBI" id="CHEBI:52639"/>
        <dbReference type="EC" id="3.2.1.45"/>
    </reaction>
    <physiologicalReaction direction="left-to-right" evidence="1">
        <dbReference type="Rhea" id="RHEA:13270"/>
    </physiologicalReaction>
</comment>
<accession>A0A1I7XHV7</accession>
<dbReference type="Gene3D" id="3.20.20.80">
    <property type="entry name" value="Glycosidases"/>
    <property type="match status" value="1"/>
</dbReference>
<dbReference type="GO" id="GO:0006680">
    <property type="term" value="P:glucosylceramide catabolic process"/>
    <property type="evidence" value="ECO:0007669"/>
    <property type="project" value="UniProtKB-ARBA"/>
</dbReference>
<name>A0A1I7XHV7_HETBA</name>
<evidence type="ECO:0000256" key="2">
    <source>
        <dbReference type="ARBA" id="ARBA00004760"/>
    </source>
</evidence>
<dbReference type="InterPro" id="IPR033452">
    <property type="entry name" value="GH30_C"/>
</dbReference>
<dbReference type="InterPro" id="IPR017853">
    <property type="entry name" value="GH"/>
</dbReference>
<dbReference type="Pfam" id="PF02055">
    <property type="entry name" value="Glyco_hydro_30"/>
    <property type="match status" value="1"/>
</dbReference>
<keyword evidence="16" id="KW-1185">Reference proteome</keyword>
<dbReference type="GO" id="GO:0051246">
    <property type="term" value="P:regulation of protein metabolic process"/>
    <property type="evidence" value="ECO:0007669"/>
    <property type="project" value="UniProtKB-ARBA"/>
</dbReference>
<feature type="chain" id="PRO_5009311178" description="Glucosylceramidase" evidence="13">
    <location>
        <begin position="18"/>
        <end position="565"/>
    </location>
</feature>
<reference evidence="17" key="1">
    <citation type="submission" date="2016-11" db="UniProtKB">
        <authorList>
            <consortium name="WormBaseParasite"/>
        </authorList>
    </citation>
    <scope>IDENTIFICATION</scope>
</reference>
<dbReference type="GO" id="GO:0007040">
    <property type="term" value="P:lysosome organization"/>
    <property type="evidence" value="ECO:0007669"/>
    <property type="project" value="UniProtKB-ARBA"/>
</dbReference>
<evidence type="ECO:0000259" key="14">
    <source>
        <dbReference type="Pfam" id="PF02055"/>
    </source>
</evidence>
<feature type="signal peptide" evidence="13">
    <location>
        <begin position="1"/>
        <end position="17"/>
    </location>
</feature>
<dbReference type="GO" id="GO:0032006">
    <property type="term" value="P:regulation of TOR signaling"/>
    <property type="evidence" value="ECO:0007669"/>
    <property type="project" value="UniProtKB-ARBA"/>
</dbReference>
<dbReference type="GO" id="GO:0006914">
    <property type="term" value="P:autophagy"/>
    <property type="evidence" value="ECO:0007669"/>
    <property type="project" value="UniProtKB-ARBA"/>
</dbReference>
<dbReference type="InterPro" id="IPR001139">
    <property type="entry name" value="Glyco_hydro_30"/>
</dbReference>
<dbReference type="GO" id="GO:0016758">
    <property type="term" value="F:hexosyltransferase activity"/>
    <property type="evidence" value="ECO:0007669"/>
    <property type="project" value="UniProtKB-ARBA"/>
</dbReference>
<dbReference type="GO" id="GO:0005102">
    <property type="term" value="F:signaling receptor binding"/>
    <property type="evidence" value="ECO:0007669"/>
    <property type="project" value="UniProtKB-ARBA"/>
</dbReference>
<comment type="catalytic activity">
    <reaction evidence="11">
        <text>an N-acyl-1-beta-D-glucosyl-15-methylhexadecasphing-4-enine + H2O = an N-acyl-15-methylhexadecasphing-4-enine + D-glucose</text>
        <dbReference type="Rhea" id="RHEA:34755"/>
        <dbReference type="ChEBI" id="CHEBI:4167"/>
        <dbReference type="ChEBI" id="CHEBI:15377"/>
        <dbReference type="ChEBI" id="CHEBI:70815"/>
        <dbReference type="ChEBI" id="CHEBI:70846"/>
    </reaction>
    <physiologicalReaction direction="left-to-right" evidence="11">
        <dbReference type="Rhea" id="RHEA:34756"/>
    </physiologicalReaction>
</comment>
<evidence type="ECO:0000256" key="12">
    <source>
        <dbReference type="RuleBase" id="RU361188"/>
    </source>
</evidence>
<dbReference type="GO" id="GO:0030163">
    <property type="term" value="P:protein catabolic process"/>
    <property type="evidence" value="ECO:0007669"/>
    <property type="project" value="UniProtKB-ARBA"/>
</dbReference>
<evidence type="ECO:0000256" key="7">
    <source>
        <dbReference type="ARBA" id="ARBA00022801"/>
    </source>
</evidence>
<dbReference type="GO" id="GO:0042391">
    <property type="term" value="P:regulation of membrane potential"/>
    <property type="evidence" value="ECO:0007669"/>
    <property type="project" value="UniProtKB-ARBA"/>
</dbReference>
<evidence type="ECO:0000256" key="11">
    <source>
        <dbReference type="ARBA" id="ARBA00051345"/>
    </source>
</evidence>
<dbReference type="PRINTS" id="PR00843">
    <property type="entry name" value="GLHYDRLASE30"/>
</dbReference>
<dbReference type="EC" id="3.2.1.45" evidence="5 12"/>
<evidence type="ECO:0000259" key="15">
    <source>
        <dbReference type="Pfam" id="PF17189"/>
    </source>
</evidence>
<evidence type="ECO:0000256" key="10">
    <source>
        <dbReference type="ARBA" id="ARBA00050474"/>
    </source>
</evidence>
<feature type="domain" description="Glycosyl hydrolase family 30 beta sandwich" evidence="15">
    <location>
        <begin position="498"/>
        <end position="560"/>
    </location>
</feature>
<feature type="domain" description="Glycosyl hydrolase family 30 TIM-barrel" evidence="14">
    <location>
        <begin position="128"/>
        <end position="495"/>
    </location>
</feature>
<dbReference type="InterPro" id="IPR033453">
    <property type="entry name" value="Glyco_hydro_30_TIM-barrel"/>
</dbReference>
<keyword evidence="12" id="KW-0326">Glycosidase</keyword>
<sequence length="565" mass="63793">MTRLLFVLTTCAAFVHSLNNFLVQGRADTLRVYPHDPFSGSVPAWQPVVPKDVAVRSFHKAAQTERGRRDISNAVIESGHCEHIELMDCSDFETDEMTCMLTATGMTCCVCTVFGVTVDTRTQFQPVIGFGGAFTDSSGINMAALQDQTLQKLLEAYFGPTGLNYNIGRVPIASTDFSTREYSYDDVEGDFNLKEFKLEVEDIEYKVIIISPDFKITIPFIRRAMNLTKGNLRLFASPWSAPGWMKTTGRMKGGGALKEDKAYHQAYANYFVRFFEEYAKYEVSFWGLTVQNEPTSGAFPMYPWQTMLFTAKTQRDFVRNFLGPRLKNSSVTKDLKVMALDDGRIMLPGWADTIFEDSETSKYVDGIAVHWYGNNYTPASVLTTTHERHPEKFILATEPYFAQIFSAFQACTGYSMQHGPILGDWYRAERYASDIITDFNNFVAGWTDWNLCLDETGGPNWVFNVVDSPIIVNRTANEFYKQPMFYAMGHFSKFVPRGAVRVNSKVTGTALIETTAVIHNGRRSLVLLNRNSKETPIFIEDIVMNKSMSVIIAPNSIVTFVWDKA</sequence>
<dbReference type="PANTHER" id="PTHR11069:SF23">
    <property type="entry name" value="LYSOSOMAL ACID GLUCOSYLCERAMIDASE"/>
    <property type="match status" value="1"/>
</dbReference>
<dbReference type="GO" id="GO:0005774">
    <property type="term" value="C:vacuolar membrane"/>
    <property type="evidence" value="ECO:0007669"/>
    <property type="project" value="UniProtKB-ARBA"/>
</dbReference>
<proteinExistence type="inferred from homology"/>
<dbReference type="GO" id="GO:0005764">
    <property type="term" value="C:lysosome"/>
    <property type="evidence" value="ECO:0007669"/>
    <property type="project" value="UniProtKB-ARBA"/>
</dbReference>
<dbReference type="GO" id="GO:0016241">
    <property type="term" value="P:regulation of macroautophagy"/>
    <property type="evidence" value="ECO:0007669"/>
    <property type="project" value="UniProtKB-ARBA"/>
</dbReference>
<evidence type="ECO:0000313" key="17">
    <source>
        <dbReference type="WBParaSite" id="Hba_17075"/>
    </source>
</evidence>
<keyword evidence="9 12" id="KW-0443">Lipid metabolism</keyword>
<evidence type="ECO:0000256" key="1">
    <source>
        <dbReference type="ARBA" id="ARBA00001013"/>
    </source>
</evidence>
<dbReference type="GO" id="GO:0006066">
    <property type="term" value="P:alcohol metabolic process"/>
    <property type="evidence" value="ECO:0007669"/>
    <property type="project" value="UniProtKB-ARBA"/>
</dbReference>
<evidence type="ECO:0000256" key="6">
    <source>
        <dbReference type="ARBA" id="ARBA00022729"/>
    </source>
</evidence>
<dbReference type="FunFam" id="3.20.20.80:FF:000030">
    <property type="entry name" value="Lysosomal acid glucosylceramidase"/>
    <property type="match status" value="1"/>
</dbReference>
<dbReference type="Proteomes" id="UP000095283">
    <property type="component" value="Unplaced"/>
</dbReference>
<dbReference type="Pfam" id="PF17189">
    <property type="entry name" value="Glyco_hydro_30C"/>
    <property type="match status" value="1"/>
</dbReference>
<dbReference type="PANTHER" id="PTHR11069">
    <property type="entry name" value="GLUCOSYLCERAMIDASE"/>
    <property type="match status" value="1"/>
</dbReference>
<comment type="pathway">
    <text evidence="3">Sphingolipid metabolism.</text>
</comment>
<dbReference type="GO" id="GO:0008202">
    <property type="term" value="P:steroid metabolic process"/>
    <property type="evidence" value="ECO:0007669"/>
    <property type="project" value="UniProtKB-ARBA"/>
</dbReference>
<organism evidence="16 17">
    <name type="scientific">Heterorhabditis bacteriophora</name>
    <name type="common">Entomopathogenic nematode worm</name>
    <dbReference type="NCBI Taxonomy" id="37862"/>
    <lineage>
        <taxon>Eukaryota</taxon>
        <taxon>Metazoa</taxon>
        <taxon>Ecdysozoa</taxon>
        <taxon>Nematoda</taxon>
        <taxon>Chromadorea</taxon>
        <taxon>Rhabditida</taxon>
        <taxon>Rhabditina</taxon>
        <taxon>Rhabditomorpha</taxon>
        <taxon>Strongyloidea</taxon>
        <taxon>Heterorhabditidae</taxon>
        <taxon>Heterorhabditis</taxon>
    </lineage>
</organism>
<evidence type="ECO:0000256" key="3">
    <source>
        <dbReference type="ARBA" id="ARBA00004991"/>
    </source>
</evidence>
<keyword evidence="8 12" id="KW-0746">Sphingolipid metabolism</keyword>
<evidence type="ECO:0000256" key="9">
    <source>
        <dbReference type="ARBA" id="ARBA00023098"/>
    </source>
</evidence>